<dbReference type="InterPro" id="IPR014729">
    <property type="entry name" value="Rossmann-like_a/b/a_fold"/>
</dbReference>
<comment type="caution">
    <text evidence="3">The sequence shown here is derived from an EMBL/GenBank/DDBJ whole genome shotgun (WGS) entry which is preliminary data.</text>
</comment>
<reference evidence="3 4" key="1">
    <citation type="submission" date="2020-10" db="EMBL/GenBank/DDBJ databases">
        <title>Plant Genome Project.</title>
        <authorList>
            <person name="Zhang R.-G."/>
        </authorList>
    </citation>
    <scope>NUCLEOTIDE SEQUENCE [LARGE SCALE GENOMIC DNA]</scope>
    <source>
        <strain evidence="3">FAFU-HL-1</strain>
        <tissue evidence="3">Leaf</tissue>
    </source>
</reference>
<evidence type="ECO:0000256" key="1">
    <source>
        <dbReference type="SAM" id="MobiDB-lite"/>
    </source>
</evidence>
<sequence length="287" mass="31822">MDVRKIVVVVEDVDAARAALKWALHNLLRYGDSITLLHVFSPAMNSSRSKNKTRLLRLKGYQLALSFKDICNSFNTNVEIIVTEGDQEGGKIAAMVREIGASALVAGLHDRSFLYNIRWFLVSLNSILLRDSESKLEDLFQQIFKCKPKDYGIQLDNGHFADVGLPVAADSGVSVWNAPHTLFTTRLAMAHSSIANSLSCRVLAIKPPALTPVRSTTTRSKTRTRARATQTPDISTSMDFSQIEIGRQLEVPEIAPPKVPYKICPDPSAIIWRSRKSKRRGSSCISI</sequence>
<keyword evidence="4" id="KW-1185">Reference proteome</keyword>
<dbReference type="InterPro" id="IPR006016">
    <property type="entry name" value="UspA"/>
</dbReference>
<dbReference type="PANTHER" id="PTHR47848:SF1">
    <property type="entry name" value="ADENINE NUCLEOTIDE ALPHA HYDROLASES-LIKE SUPERFAMILY PROTEIN"/>
    <property type="match status" value="1"/>
</dbReference>
<dbReference type="CDD" id="cd00293">
    <property type="entry name" value="USP-like"/>
    <property type="match status" value="1"/>
</dbReference>
<proteinExistence type="predicted"/>
<dbReference type="EMBL" id="JADGMS010000012">
    <property type="protein sequence ID" value="KAF9671391.1"/>
    <property type="molecule type" value="Genomic_DNA"/>
</dbReference>
<accession>A0A835MS46</accession>
<gene>
    <name evidence="3" type="ORF">SADUNF_Sadunf12G0042600</name>
</gene>
<evidence type="ECO:0000259" key="2">
    <source>
        <dbReference type="Pfam" id="PF00582"/>
    </source>
</evidence>
<dbReference type="Gene3D" id="3.40.50.620">
    <property type="entry name" value="HUPs"/>
    <property type="match status" value="1"/>
</dbReference>
<dbReference type="AlphaFoldDB" id="A0A835MS46"/>
<dbReference type="PANTHER" id="PTHR47848">
    <property type="entry name" value="ADENINE NUCLEOTIDE ALPHA HYDROLASES-LIKE SUPERFAMILY PROTEIN"/>
    <property type="match status" value="1"/>
</dbReference>
<dbReference type="Pfam" id="PF00582">
    <property type="entry name" value="Usp"/>
    <property type="match status" value="1"/>
</dbReference>
<evidence type="ECO:0000313" key="4">
    <source>
        <dbReference type="Proteomes" id="UP000657918"/>
    </source>
</evidence>
<evidence type="ECO:0000313" key="3">
    <source>
        <dbReference type="EMBL" id="KAF9671391.1"/>
    </source>
</evidence>
<feature type="region of interest" description="Disordered" evidence="1">
    <location>
        <begin position="213"/>
        <end position="233"/>
    </location>
</feature>
<feature type="domain" description="UspA" evidence="2">
    <location>
        <begin position="4"/>
        <end position="114"/>
    </location>
</feature>
<dbReference type="Proteomes" id="UP000657918">
    <property type="component" value="Unassembled WGS sequence"/>
</dbReference>
<dbReference type="SUPFAM" id="SSF52402">
    <property type="entry name" value="Adenine nucleotide alpha hydrolases-like"/>
    <property type="match status" value="1"/>
</dbReference>
<dbReference type="OrthoDB" id="1901889at2759"/>
<organism evidence="3 4">
    <name type="scientific">Salix dunnii</name>
    <dbReference type="NCBI Taxonomy" id="1413687"/>
    <lineage>
        <taxon>Eukaryota</taxon>
        <taxon>Viridiplantae</taxon>
        <taxon>Streptophyta</taxon>
        <taxon>Embryophyta</taxon>
        <taxon>Tracheophyta</taxon>
        <taxon>Spermatophyta</taxon>
        <taxon>Magnoliopsida</taxon>
        <taxon>eudicotyledons</taxon>
        <taxon>Gunneridae</taxon>
        <taxon>Pentapetalae</taxon>
        <taxon>rosids</taxon>
        <taxon>fabids</taxon>
        <taxon>Malpighiales</taxon>
        <taxon>Salicaceae</taxon>
        <taxon>Saliceae</taxon>
        <taxon>Salix</taxon>
    </lineage>
</organism>
<name>A0A835MS46_9ROSI</name>
<protein>
    <recommendedName>
        <fullName evidence="2">UspA domain-containing protein</fullName>
    </recommendedName>
</protein>